<dbReference type="PANTHER" id="PTHR36558">
    <property type="entry name" value="GLR1098 PROTEIN"/>
    <property type="match status" value="1"/>
</dbReference>
<dbReference type="PANTHER" id="PTHR36558:SF1">
    <property type="entry name" value="RESTRICTION ENDONUCLEASE DOMAIN-CONTAINING PROTEIN-RELATED"/>
    <property type="match status" value="1"/>
</dbReference>
<proteinExistence type="predicted"/>
<dbReference type="Gene3D" id="3.90.1570.10">
    <property type="entry name" value="tt1808, chain A"/>
    <property type="match status" value="1"/>
</dbReference>
<evidence type="ECO:0000313" key="3">
    <source>
        <dbReference type="Proteomes" id="UP000886785"/>
    </source>
</evidence>
<reference evidence="2" key="1">
    <citation type="submission" date="2020-10" db="EMBL/GenBank/DDBJ databases">
        <authorList>
            <person name="Gilroy R."/>
        </authorList>
    </citation>
    <scope>NUCLEOTIDE SEQUENCE</scope>
    <source>
        <strain evidence="2">ChiSjej1B19-7085</strain>
    </source>
</reference>
<keyword evidence="2" id="KW-0378">Hydrolase</keyword>
<dbReference type="GO" id="GO:0004519">
    <property type="term" value="F:endonuclease activity"/>
    <property type="evidence" value="ECO:0007669"/>
    <property type="project" value="UniProtKB-KW"/>
</dbReference>
<dbReference type="SUPFAM" id="SSF52980">
    <property type="entry name" value="Restriction endonuclease-like"/>
    <property type="match status" value="1"/>
</dbReference>
<dbReference type="InterPro" id="IPR011335">
    <property type="entry name" value="Restrct_endonuc-II-like"/>
</dbReference>
<dbReference type="EMBL" id="DVHF01000012">
    <property type="protein sequence ID" value="HIR56268.1"/>
    <property type="molecule type" value="Genomic_DNA"/>
</dbReference>
<evidence type="ECO:0000313" key="2">
    <source>
        <dbReference type="EMBL" id="HIR56268.1"/>
    </source>
</evidence>
<keyword evidence="2" id="KW-0540">Nuclease</keyword>
<name>A0A9D1DNT4_9FIRM</name>
<keyword evidence="2" id="KW-0255">Endonuclease</keyword>
<protein>
    <submittedName>
        <fullName evidence="2">Uma2 family endonuclease</fullName>
    </submittedName>
</protein>
<gene>
    <name evidence="2" type="ORF">IAA54_01230</name>
</gene>
<dbReference type="Proteomes" id="UP000886785">
    <property type="component" value="Unassembled WGS sequence"/>
</dbReference>
<dbReference type="AlphaFoldDB" id="A0A9D1DNT4"/>
<accession>A0A9D1DNT4</accession>
<dbReference type="CDD" id="cd06260">
    <property type="entry name" value="DUF820-like"/>
    <property type="match status" value="1"/>
</dbReference>
<organism evidence="2 3">
    <name type="scientific">Candidatus Gallacutalibacter pullicola</name>
    <dbReference type="NCBI Taxonomy" id="2840830"/>
    <lineage>
        <taxon>Bacteria</taxon>
        <taxon>Bacillati</taxon>
        <taxon>Bacillota</taxon>
        <taxon>Clostridia</taxon>
        <taxon>Eubacteriales</taxon>
        <taxon>Candidatus Gallacutalibacter</taxon>
    </lineage>
</organism>
<dbReference type="InterPro" id="IPR008538">
    <property type="entry name" value="Uma2"/>
</dbReference>
<feature type="domain" description="Putative restriction endonuclease" evidence="1">
    <location>
        <begin position="7"/>
        <end position="145"/>
    </location>
</feature>
<comment type="caution">
    <text evidence="2">The sequence shown here is derived from an EMBL/GenBank/DDBJ whole genome shotgun (WGS) entry which is preliminary data.</text>
</comment>
<evidence type="ECO:0000259" key="1">
    <source>
        <dbReference type="Pfam" id="PF05685"/>
    </source>
</evidence>
<reference evidence="2" key="2">
    <citation type="journal article" date="2021" name="PeerJ">
        <title>Extensive microbial diversity within the chicken gut microbiome revealed by metagenomics and culture.</title>
        <authorList>
            <person name="Gilroy R."/>
            <person name="Ravi A."/>
            <person name="Getino M."/>
            <person name="Pursley I."/>
            <person name="Horton D.L."/>
            <person name="Alikhan N.F."/>
            <person name="Baker D."/>
            <person name="Gharbi K."/>
            <person name="Hall N."/>
            <person name="Watson M."/>
            <person name="Adriaenssens E.M."/>
            <person name="Foster-Nyarko E."/>
            <person name="Jarju S."/>
            <person name="Secka A."/>
            <person name="Antonio M."/>
            <person name="Oren A."/>
            <person name="Chaudhuri R.R."/>
            <person name="La Ragione R."/>
            <person name="Hildebrand F."/>
            <person name="Pallen M.J."/>
        </authorList>
    </citation>
    <scope>NUCLEOTIDE SEQUENCE</scope>
    <source>
        <strain evidence="2">ChiSjej1B19-7085</strain>
    </source>
</reference>
<dbReference type="Pfam" id="PF05685">
    <property type="entry name" value="Uma2"/>
    <property type="match status" value="1"/>
</dbReference>
<sequence>MDNLAYRDEMRYEYIHGVPVAMSPRPATNHTLVSFNIGRIFADFFKGKSCTAFPDGVDVHLDDDNWVIPDAMIVCNPNIIKQDGVYGAPDLVVEVLSPSTAKRDKSEKKDLYEKHGIKEYWIVDTANRSIEVYLLKDGQYKLDNVYSIYPDYLLKNMTDEEKSAIVMEFHPAEFPEMTVSLSDVFDGLI</sequence>
<dbReference type="InterPro" id="IPR012296">
    <property type="entry name" value="Nuclease_put_TT1808"/>
</dbReference>